<dbReference type="PANTHER" id="PTHR47989">
    <property type="entry name" value="OS01G0750732 PROTEIN"/>
    <property type="match status" value="1"/>
</dbReference>
<feature type="region of interest" description="Disordered" evidence="4">
    <location>
        <begin position="49"/>
        <end position="71"/>
    </location>
</feature>
<reference evidence="6" key="1">
    <citation type="journal article" date="2023" name="bioRxiv">
        <title>Improved chromosome-level genome assembly for marigold (Tagetes erecta).</title>
        <authorList>
            <person name="Jiang F."/>
            <person name="Yuan L."/>
            <person name="Wang S."/>
            <person name="Wang H."/>
            <person name="Xu D."/>
            <person name="Wang A."/>
            <person name="Fan W."/>
        </authorList>
    </citation>
    <scope>NUCLEOTIDE SEQUENCE</scope>
    <source>
        <strain evidence="6">WSJ</strain>
        <tissue evidence="6">Leaf</tissue>
    </source>
</reference>
<evidence type="ECO:0000256" key="2">
    <source>
        <dbReference type="ARBA" id="ARBA00022741"/>
    </source>
</evidence>
<dbReference type="SUPFAM" id="SSF56112">
    <property type="entry name" value="Protein kinase-like (PK-like)"/>
    <property type="match status" value="1"/>
</dbReference>
<dbReference type="PANTHER" id="PTHR47989:SF8">
    <property type="entry name" value="INACTIVE PROTEIN KINASE SELMODRAFT_444075-LIKE"/>
    <property type="match status" value="1"/>
</dbReference>
<dbReference type="GO" id="GO:0005524">
    <property type="term" value="F:ATP binding"/>
    <property type="evidence" value="ECO:0007669"/>
    <property type="project" value="UniProtKB-KW"/>
</dbReference>
<keyword evidence="1" id="KW-0723">Serine/threonine-protein kinase</keyword>
<protein>
    <recommendedName>
        <fullName evidence="5">Protein kinase domain-containing protein</fullName>
    </recommendedName>
</protein>
<evidence type="ECO:0000313" key="6">
    <source>
        <dbReference type="EMBL" id="KAK1420342.1"/>
    </source>
</evidence>
<evidence type="ECO:0000256" key="1">
    <source>
        <dbReference type="ARBA" id="ARBA00022527"/>
    </source>
</evidence>
<gene>
    <name evidence="6" type="ORF">QVD17_21858</name>
</gene>
<proteinExistence type="predicted"/>
<dbReference type="InterPro" id="IPR011009">
    <property type="entry name" value="Kinase-like_dom_sf"/>
</dbReference>
<dbReference type="PROSITE" id="PS00109">
    <property type="entry name" value="PROTEIN_KINASE_TYR"/>
    <property type="match status" value="1"/>
</dbReference>
<evidence type="ECO:0000259" key="5">
    <source>
        <dbReference type="PROSITE" id="PS50011"/>
    </source>
</evidence>
<dbReference type="InterPro" id="IPR000719">
    <property type="entry name" value="Prot_kinase_dom"/>
</dbReference>
<dbReference type="Pfam" id="PF07714">
    <property type="entry name" value="PK_Tyr_Ser-Thr"/>
    <property type="match status" value="1"/>
</dbReference>
<dbReference type="Gene3D" id="1.10.510.10">
    <property type="entry name" value="Transferase(Phosphotransferase) domain 1"/>
    <property type="match status" value="1"/>
</dbReference>
<sequence length="603" mass="67939">MSRGTQTLMVIHDASRNDGLTAIISAFESLPVKSGDELTLLGVIHQHHSPLKNKSKSDVSGSHTKSKDDEQMIKEYLKRGDVLQFSAICSNEKIKLHIDVQAGSSPKKVAANAAKRLSLTWVVLDRQMKKDKKYFMEKLTCGILRMKRDNTIEKLRGPVMIIDDTKQKLVRRTISSDHVSYGEMIPEMSKKELSPKKTSNTQKGTNLHKKEGTFSSYSSSASMVSTSSFTTSEASSSTDTGNLSITYFYQDKNDYKNIHPTNLILQSKDQTDVEPFDEQDDTLDQGYQEDDKLEYSVCSVCENKRPNIRLKQDFTYTELQQATNGFSSDNFLSEGGFGSVYEGKLKNGLKVAVKQHKDASSQGEKEFKSEVNVLSRARHPNLVMLLGSCSEGTHRLLVYEFVCNGSLDQHLSSHELTWGKRIKIALGAARGLDYLHSKNIIHRDMRPNNILVTHDFEPLLGDFGLARTVCVDTDETGVVGTLGYVAPEYAECGKVSIKTDVYSFGVVLLQLITGCKTKEEKFKEKTLVEWARPLLVEKNYPDLVDEKILDSQDVHVFQLYLMVKLAENCLKKDPIKRYTMQDVVQELECINEGTTRYRELKKC</sequence>
<dbReference type="EMBL" id="JAUHHV010000006">
    <property type="protein sequence ID" value="KAK1420342.1"/>
    <property type="molecule type" value="Genomic_DNA"/>
</dbReference>
<dbReference type="InterPro" id="IPR008266">
    <property type="entry name" value="Tyr_kinase_AS"/>
</dbReference>
<comment type="caution">
    <text evidence="6">The sequence shown here is derived from an EMBL/GenBank/DDBJ whole genome shotgun (WGS) entry which is preliminary data.</text>
</comment>
<keyword evidence="1" id="KW-0808">Transferase</keyword>
<feature type="domain" description="Protein kinase" evidence="5">
    <location>
        <begin position="326"/>
        <end position="590"/>
    </location>
</feature>
<evidence type="ECO:0000256" key="3">
    <source>
        <dbReference type="ARBA" id="ARBA00022840"/>
    </source>
</evidence>
<dbReference type="PROSITE" id="PS50011">
    <property type="entry name" value="PROTEIN_KINASE_DOM"/>
    <property type="match status" value="1"/>
</dbReference>
<dbReference type="FunFam" id="3.30.200.20:FF:000604">
    <property type="entry name" value="Proline-rich receptor-like protein kinase PERK8"/>
    <property type="match status" value="1"/>
</dbReference>
<keyword evidence="3" id="KW-0067">ATP-binding</keyword>
<keyword evidence="2" id="KW-0547">Nucleotide-binding</keyword>
<evidence type="ECO:0000313" key="7">
    <source>
        <dbReference type="Proteomes" id="UP001229421"/>
    </source>
</evidence>
<evidence type="ECO:0000256" key="4">
    <source>
        <dbReference type="SAM" id="MobiDB-lite"/>
    </source>
</evidence>
<accession>A0AAD8KH99</accession>
<feature type="region of interest" description="Disordered" evidence="4">
    <location>
        <begin position="189"/>
        <end position="212"/>
    </location>
</feature>
<dbReference type="InterPro" id="IPR001245">
    <property type="entry name" value="Ser-Thr/Tyr_kinase_cat_dom"/>
</dbReference>
<dbReference type="GO" id="GO:0004674">
    <property type="term" value="F:protein serine/threonine kinase activity"/>
    <property type="evidence" value="ECO:0007669"/>
    <property type="project" value="UniProtKB-KW"/>
</dbReference>
<dbReference type="Proteomes" id="UP001229421">
    <property type="component" value="Unassembled WGS sequence"/>
</dbReference>
<organism evidence="6 7">
    <name type="scientific">Tagetes erecta</name>
    <name type="common">African marigold</name>
    <dbReference type="NCBI Taxonomy" id="13708"/>
    <lineage>
        <taxon>Eukaryota</taxon>
        <taxon>Viridiplantae</taxon>
        <taxon>Streptophyta</taxon>
        <taxon>Embryophyta</taxon>
        <taxon>Tracheophyta</taxon>
        <taxon>Spermatophyta</taxon>
        <taxon>Magnoliopsida</taxon>
        <taxon>eudicotyledons</taxon>
        <taxon>Gunneridae</taxon>
        <taxon>Pentapetalae</taxon>
        <taxon>asterids</taxon>
        <taxon>campanulids</taxon>
        <taxon>Asterales</taxon>
        <taxon>Asteraceae</taxon>
        <taxon>Asteroideae</taxon>
        <taxon>Heliantheae alliance</taxon>
        <taxon>Tageteae</taxon>
        <taxon>Tagetes</taxon>
    </lineage>
</organism>
<feature type="compositionally biased region" description="Polar residues" evidence="4">
    <location>
        <begin position="196"/>
        <end position="205"/>
    </location>
</feature>
<keyword evidence="1" id="KW-0418">Kinase</keyword>
<dbReference type="AlphaFoldDB" id="A0AAD8KH99"/>
<name>A0AAD8KH99_TARER</name>
<dbReference type="Gene3D" id="3.30.200.20">
    <property type="entry name" value="Phosphorylase Kinase, domain 1"/>
    <property type="match status" value="1"/>
</dbReference>
<keyword evidence="7" id="KW-1185">Reference proteome</keyword>